<evidence type="ECO:0000256" key="1">
    <source>
        <dbReference type="SAM" id="MobiDB-lite"/>
    </source>
</evidence>
<evidence type="ECO:0000313" key="2">
    <source>
        <dbReference type="EMBL" id="RKF62177.1"/>
    </source>
</evidence>
<keyword evidence="3" id="KW-1185">Reference proteome</keyword>
<dbReference type="OrthoDB" id="3595619at2759"/>
<proteinExistence type="predicted"/>
<reference evidence="2 3" key="1">
    <citation type="journal article" date="2018" name="BMC Genomics">
        <title>Comparative genome analyses reveal sequence features reflecting distinct modes of host-adaptation between dicot and monocot powdery mildew.</title>
        <authorList>
            <person name="Wu Y."/>
            <person name="Ma X."/>
            <person name="Pan Z."/>
            <person name="Kale S.D."/>
            <person name="Song Y."/>
            <person name="King H."/>
            <person name="Zhang Q."/>
            <person name="Presley C."/>
            <person name="Deng X."/>
            <person name="Wei C.I."/>
            <person name="Xiao S."/>
        </authorList>
    </citation>
    <scope>NUCLEOTIDE SEQUENCE [LARGE SCALE GENOMIC DNA]</scope>
    <source>
        <strain evidence="2">UMSG2</strain>
    </source>
</reference>
<organism evidence="2 3">
    <name type="scientific">Erysiphe neolycopersici</name>
    <dbReference type="NCBI Taxonomy" id="212602"/>
    <lineage>
        <taxon>Eukaryota</taxon>
        <taxon>Fungi</taxon>
        <taxon>Dikarya</taxon>
        <taxon>Ascomycota</taxon>
        <taxon>Pezizomycotina</taxon>
        <taxon>Leotiomycetes</taxon>
        <taxon>Erysiphales</taxon>
        <taxon>Erysiphaceae</taxon>
        <taxon>Erysiphe</taxon>
    </lineage>
</organism>
<dbReference type="Proteomes" id="UP000286134">
    <property type="component" value="Unassembled WGS sequence"/>
</dbReference>
<feature type="compositionally biased region" description="Basic and acidic residues" evidence="1">
    <location>
        <begin position="43"/>
        <end position="53"/>
    </location>
</feature>
<accession>A0A420HXN5</accession>
<evidence type="ECO:0000313" key="3">
    <source>
        <dbReference type="Proteomes" id="UP000286134"/>
    </source>
</evidence>
<feature type="region of interest" description="Disordered" evidence="1">
    <location>
        <begin position="42"/>
        <end position="72"/>
    </location>
</feature>
<gene>
    <name evidence="2" type="ORF">OnM2_035026</name>
</gene>
<dbReference type="STRING" id="212602.A0A420HXN5"/>
<dbReference type="EMBL" id="MCFK01003554">
    <property type="protein sequence ID" value="RKF62177.1"/>
    <property type="molecule type" value="Genomic_DNA"/>
</dbReference>
<name>A0A420HXN5_9PEZI</name>
<feature type="compositionally biased region" description="Basic and acidic residues" evidence="1">
    <location>
        <begin position="63"/>
        <end position="72"/>
    </location>
</feature>
<protein>
    <submittedName>
        <fullName evidence="2">Uncharacterized protein</fullName>
    </submittedName>
</protein>
<comment type="caution">
    <text evidence="2">The sequence shown here is derived from an EMBL/GenBank/DDBJ whole genome shotgun (WGS) entry which is preliminary data.</text>
</comment>
<dbReference type="AlphaFoldDB" id="A0A420HXN5"/>
<sequence>MRIFNRNFEGLSILSCCTLLEDHPSPSKTDFSVLIIPQKLRHPVHDSKTENRQPRPRPAPLPEPRRRSLSKDKEWLTRTKSILSLVSAGQSISGLRDLDSDGLSHLPTPSLPPPVSPSPTITLFPHIRNESLSASKTVFQPLCLRFSKSENEWESVISQVCNQISPVISDDEKRLLSVAGNSESMKPVFPISDEFVMASNQPDMTLMPEKISNWKSQSKKSMHTRVHSEPATFERIKMALDESNKLTQRLKKLEDDIERKSIYLGSRPSSPVSSNGNDFPKFEELPHPLKSAPTHPFRRSGVRSFSLNSNNVRPDWGTPLPPLPLILQPSISKKEKTMSRVSSWLISSNQNESIRLSNSITNMPRPVTDRDGFYKCLGPSQVTAGTPTSVSDCFSDQPTTLTSNYSSPALKSDLSAFGLDEDYDRRRKSLEDIVKTSNLSKIIDTNRSEFQKIDTGIAY</sequence>